<evidence type="ECO:0000313" key="2">
    <source>
        <dbReference type="EMBL" id="GIG44839.1"/>
    </source>
</evidence>
<evidence type="ECO:0000313" key="3">
    <source>
        <dbReference type="Proteomes" id="UP000660611"/>
    </source>
</evidence>
<organism evidence="2 3">
    <name type="scientific">Dactylosporangium siamense</name>
    <dbReference type="NCBI Taxonomy" id="685454"/>
    <lineage>
        <taxon>Bacteria</taxon>
        <taxon>Bacillati</taxon>
        <taxon>Actinomycetota</taxon>
        <taxon>Actinomycetes</taxon>
        <taxon>Micromonosporales</taxon>
        <taxon>Micromonosporaceae</taxon>
        <taxon>Dactylosporangium</taxon>
    </lineage>
</organism>
<gene>
    <name evidence="2" type="ORF">Dsi01nite_028800</name>
</gene>
<name>A0A919PJG8_9ACTN</name>
<keyword evidence="3" id="KW-1185">Reference proteome</keyword>
<dbReference type="EMBL" id="BONQ01000046">
    <property type="protein sequence ID" value="GIG44839.1"/>
    <property type="molecule type" value="Genomic_DNA"/>
</dbReference>
<feature type="region of interest" description="Disordered" evidence="1">
    <location>
        <begin position="1"/>
        <end position="61"/>
    </location>
</feature>
<dbReference type="Proteomes" id="UP000660611">
    <property type="component" value="Unassembled WGS sequence"/>
</dbReference>
<comment type="caution">
    <text evidence="2">The sequence shown here is derived from an EMBL/GenBank/DDBJ whole genome shotgun (WGS) entry which is preliminary data.</text>
</comment>
<proteinExistence type="predicted"/>
<protein>
    <submittedName>
        <fullName evidence="2">Uncharacterized protein</fullName>
    </submittedName>
</protein>
<reference evidence="2" key="1">
    <citation type="submission" date="2021-01" db="EMBL/GenBank/DDBJ databases">
        <title>Whole genome shotgun sequence of Dactylosporangium siamense NBRC 106093.</title>
        <authorList>
            <person name="Komaki H."/>
            <person name="Tamura T."/>
        </authorList>
    </citation>
    <scope>NUCLEOTIDE SEQUENCE</scope>
    <source>
        <strain evidence="2">NBRC 106093</strain>
    </source>
</reference>
<evidence type="ECO:0000256" key="1">
    <source>
        <dbReference type="SAM" id="MobiDB-lite"/>
    </source>
</evidence>
<dbReference type="AlphaFoldDB" id="A0A919PJG8"/>
<feature type="compositionally biased region" description="Polar residues" evidence="1">
    <location>
        <begin position="24"/>
        <end position="34"/>
    </location>
</feature>
<accession>A0A919PJG8</accession>
<sequence>MIPTSAASVAGHQRYGMPPMYDARQTSVYDTTVQRVREMSTNRTRRTGGAEQRASHPADTGRVHGVVYGCAARPLQAA</sequence>